<organism evidence="2">
    <name type="scientific">Arundo donax</name>
    <name type="common">Giant reed</name>
    <name type="synonym">Donax arundinaceus</name>
    <dbReference type="NCBI Taxonomy" id="35708"/>
    <lineage>
        <taxon>Eukaryota</taxon>
        <taxon>Viridiplantae</taxon>
        <taxon>Streptophyta</taxon>
        <taxon>Embryophyta</taxon>
        <taxon>Tracheophyta</taxon>
        <taxon>Spermatophyta</taxon>
        <taxon>Magnoliopsida</taxon>
        <taxon>Liliopsida</taxon>
        <taxon>Poales</taxon>
        <taxon>Poaceae</taxon>
        <taxon>PACMAD clade</taxon>
        <taxon>Arundinoideae</taxon>
        <taxon>Arundineae</taxon>
        <taxon>Arundo</taxon>
    </lineage>
</organism>
<dbReference type="AlphaFoldDB" id="A0A0A9F3Q5"/>
<proteinExistence type="predicted"/>
<name>A0A0A9F3Q5_ARUDO</name>
<accession>A0A0A9F3Q5</accession>
<sequence length="136" mass="15386">MSHVPRWQASSHHFPQKPINRVMPPTSKSNPLGRVILAIPFSDLLHCIMKTSNVHQHPLNFFRRKSRTIPALLSSENIHCKPVETADDCLLDAEAKAVKGSHCGQQDAWPTCAEHVDIDCMPFSHPDFNLNKQERC</sequence>
<feature type="region of interest" description="Disordered" evidence="1">
    <location>
        <begin position="1"/>
        <end position="26"/>
    </location>
</feature>
<evidence type="ECO:0000313" key="2">
    <source>
        <dbReference type="EMBL" id="JAE06972.1"/>
    </source>
</evidence>
<dbReference type="EMBL" id="GBRH01190924">
    <property type="protein sequence ID" value="JAE06972.1"/>
    <property type="molecule type" value="Transcribed_RNA"/>
</dbReference>
<protein>
    <submittedName>
        <fullName evidence="2">Uncharacterized protein</fullName>
    </submittedName>
</protein>
<reference evidence="2" key="1">
    <citation type="submission" date="2014-09" db="EMBL/GenBank/DDBJ databases">
        <authorList>
            <person name="Magalhaes I.L.F."/>
            <person name="Oliveira U."/>
            <person name="Santos F.R."/>
            <person name="Vidigal T.H.D.A."/>
            <person name="Brescovit A.D."/>
            <person name="Santos A.J."/>
        </authorList>
    </citation>
    <scope>NUCLEOTIDE SEQUENCE</scope>
    <source>
        <tissue evidence="2">Shoot tissue taken approximately 20 cm above the soil surface</tissue>
    </source>
</reference>
<evidence type="ECO:0000256" key="1">
    <source>
        <dbReference type="SAM" id="MobiDB-lite"/>
    </source>
</evidence>
<reference evidence="2" key="2">
    <citation type="journal article" date="2015" name="Data Brief">
        <title>Shoot transcriptome of the giant reed, Arundo donax.</title>
        <authorList>
            <person name="Barrero R.A."/>
            <person name="Guerrero F.D."/>
            <person name="Moolhuijzen P."/>
            <person name="Goolsby J.A."/>
            <person name="Tidwell J."/>
            <person name="Bellgard S.E."/>
            <person name="Bellgard M.I."/>
        </authorList>
    </citation>
    <scope>NUCLEOTIDE SEQUENCE</scope>
    <source>
        <tissue evidence="2">Shoot tissue taken approximately 20 cm above the soil surface</tissue>
    </source>
</reference>